<reference evidence="2" key="1">
    <citation type="submission" date="2024-01" db="EMBL/GenBank/DDBJ databases">
        <authorList>
            <person name="Webb A."/>
        </authorList>
    </citation>
    <scope>NUCLEOTIDE SEQUENCE</scope>
    <source>
        <strain evidence="2">Pm1</strain>
    </source>
</reference>
<dbReference type="InterPro" id="IPR000477">
    <property type="entry name" value="RT_dom"/>
</dbReference>
<accession>A0AAV1UT42</accession>
<organism evidence="2 3">
    <name type="scientific">Peronospora matthiolae</name>
    <dbReference type="NCBI Taxonomy" id="2874970"/>
    <lineage>
        <taxon>Eukaryota</taxon>
        <taxon>Sar</taxon>
        <taxon>Stramenopiles</taxon>
        <taxon>Oomycota</taxon>
        <taxon>Peronosporomycetes</taxon>
        <taxon>Peronosporales</taxon>
        <taxon>Peronosporaceae</taxon>
        <taxon>Peronospora</taxon>
    </lineage>
</organism>
<dbReference type="PANTHER" id="PTHR19446">
    <property type="entry name" value="REVERSE TRANSCRIPTASES"/>
    <property type="match status" value="1"/>
</dbReference>
<dbReference type="Pfam" id="PF00078">
    <property type="entry name" value="RVT_1"/>
    <property type="match status" value="1"/>
</dbReference>
<protein>
    <recommendedName>
        <fullName evidence="1">Reverse transcriptase domain-containing protein</fullName>
    </recommendedName>
</protein>
<evidence type="ECO:0000313" key="3">
    <source>
        <dbReference type="Proteomes" id="UP001162060"/>
    </source>
</evidence>
<gene>
    <name evidence="2" type="ORF">PM001_LOCUS22876</name>
</gene>
<proteinExistence type="predicted"/>
<dbReference type="PROSITE" id="PS50878">
    <property type="entry name" value="RT_POL"/>
    <property type="match status" value="1"/>
</dbReference>
<comment type="caution">
    <text evidence="2">The sequence shown here is derived from an EMBL/GenBank/DDBJ whole genome shotgun (WGS) entry which is preliminary data.</text>
</comment>
<name>A0AAV1UT42_9STRA</name>
<dbReference type="CDD" id="cd01650">
    <property type="entry name" value="RT_nLTR_like"/>
    <property type="match status" value="1"/>
</dbReference>
<dbReference type="EMBL" id="CAKLBY020000227">
    <property type="protein sequence ID" value="CAK7937726.1"/>
    <property type="molecule type" value="Genomic_DNA"/>
</dbReference>
<dbReference type="AlphaFoldDB" id="A0AAV1UT42"/>
<dbReference type="InterPro" id="IPR043502">
    <property type="entry name" value="DNA/RNA_pol_sf"/>
</dbReference>
<dbReference type="SUPFAM" id="SSF56672">
    <property type="entry name" value="DNA/RNA polymerases"/>
    <property type="match status" value="1"/>
</dbReference>
<sequence>MNAPFTANDFYYAILTSKNGKTSGPDGLSIRYYKVNIHAWARIFEVIHDNQLHNGQMNKFQRRAHLSLLYKSGDRTLPANYRLLTLLNHDAKLGPKILAFRLRLVLPDLIHADQIGFIKGRLIRHSLLRFQDLQEFCKTHHNDACAVMLDFAKAFDSVSWPALDLVLHRFSFGSTFRAWIKTFYHHTSVSIMRNGSLGIPFVLGAGVCQGDPLSPGLFVLFIEPMVNFLRARFSDLGILVDGSFEPHLLLAYADDSTGLLKDIYDADGTLDLVNDYSTAAGLRLNVDKTSVMPFSHRASRSKLDNLRATYPFKVLGVTNTVKLLGILQGSTITADERFCHILLELRARCAIWKYKARTLRGTRGTSAE</sequence>
<feature type="domain" description="Reverse transcriptase" evidence="1">
    <location>
        <begin position="50"/>
        <end position="319"/>
    </location>
</feature>
<evidence type="ECO:0000313" key="2">
    <source>
        <dbReference type="EMBL" id="CAK7937726.1"/>
    </source>
</evidence>
<dbReference type="Proteomes" id="UP001162060">
    <property type="component" value="Unassembled WGS sequence"/>
</dbReference>
<evidence type="ECO:0000259" key="1">
    <source>
        <dbReference type="PROSITE" id="PS50878"/>
    </source>
</evidence>